<accession>A0A177YFR5</accession>
<proteinExistence type="predicted"/>
<dbReference type="Pfam" id="PF01548">
    <property type="entry name" value="DEDD_Tnp_IS110"/>
    <property type="match status" value="1"/>
</dbReference>
<dbReference type="RefSeq" id="WP_068424516.1">
    <property type="nucleotide sequence ID" value="NZ_LVHI01000012.1"/>
</dbReference>
<keyword evidence="5" id="KW-1185">Reference proteome</keyword>
<dbReference type="Pfam" id="PF02371">
    <property type="entry name" value="Transposase_20"/>
    <property type="match status" value="1"/>
</dbReference>
<feature type="domain" description="Transposase IS116/IS110/IS902 C-terminal" evidence="3">
    <location>
        <begin position="302"/>
        <end position="378"/>
    </location>
</feature>
<dbReference type="PANTHER" id="PTHR33055:SF16">
    <property type="entry name" value="TRANSPOSASE FOR INSERTION SEQUENCE ELEMENT IS1547"/>
    <property type="match status" value="1"/>
</dbReference>
<dbReference type="InterPro" id="IPR003346">
    <property type="entry name" value="Transposase_20"/>
</dbReference>
<feature type="domain" description="Transposase IS110-like N-terminal" evidence="2">
    <location>
        <begin position="5"/>
        <end position="123"/>
    </location>
</feature>
<organism evidence="4 5">
    <name type="scientific">Rhodococcoides kyotonense</name>
    <dbReference type="NCBI Taxonomy" id="398843"/>
    <lineage>
        <taxon>Bacteria</taxon>
        <taxon>Bacillati</taxon>
        <taxon>Actinomycetota</taxon>
        <taxon>Actinomycetes</taxon>
        <taxon>Mycobacteriales</taxon>
        <taxon>Nocardiaceae</taxon>
        <taxon>Rhodococcoides</taxon>
    </lineage>
</organism>
<evidence type="ECO:0000259" key="3">
    <source>
        <dbReference type="Pfam" id="PF02371"/>
    </source>
</evidence>
<reference evidence="4 5" key="1">
    <citation type="submission" date="2016-03" db="EMBL/GenBank/DDBJ databases">
        <title>Genome sequence of Rhodococcus kyotonensis KB10.</title>
        <authorList>
            <person name="Jeong H."/>
            <person name="Hong C.E."/>
            <person name="Jo S.H."/>
            <person name="Park J.M."/>
        </authorList>
    </citation>
    <scope>NUCLEOTIDE SEQUENCE [LARGE SCALE GENOMIC DNA]</scope>
    <source>
        <strain evidence="4 5">KB10</strain>
    </source>
</reference>
<feature type="compositionally biased region" description="Basic and acidic residues" evidence="1">
    <location>
        <begin position="376"/>
        <end position="397"/>
    </location>
</feature>
<dbReference type="GO" id="GO:0003677">
    <property type="term" value="F:DNA binding"/>
    <property type="evidence" value="ECO:0007669"/>
    <property type="project" value="InterPro"/>
</dbReference>
<evidence type="ECO:0000256" key="1">
    <source>
        <dbReference type="SAM" id="MobiDB-lite"/>
    </source>
</evidence>
<evidence type="ECO:0000259" key="2">
    <source>
        <dbReference type="Pfam" id="PF01548"/>
    </source>
</evidence>
<feature type="region of interest" description="Disordered" evidence="1">
    <location>
        <begin position="376"/>
        <end position="460"/>
    </location>
</feature>
<dbReference type="PANTHER" id="PTHR33055">
    <property type="entry name" value="TRANSPOSASE FOR INSERTION SEQUENCE ELEMENT IS1111A"/>
    <property type="match status" value="1"/>
</dbReference>
<comment type="caution">
    <text evidence="4">The sequence shown here is derived from an EMBL/GenBank/DDBJ whole genome shotgun (WGS) entry which is preliminary data.</text>
</comment>
<dbReference type="GO" id="GO:0004803">
    <property type="term" value="F:transposase activity"/>
    <property type="evidence" value="ECO:0007669"/>
    <property type="project" value="InterPro"/>
</dbReference>
<evidence type="ECO:0000313" key="5">
    <source>
        <dbReference type="Proteomes" id="UP000077519"/>
    </source>
</evidence>
<dbReference type="EMBL" id="LVHI01000012">
    <property type="protein sequence ID" value="OAK54394.1"/>
    <property type="molecule type" value="Genomic_DNA"/>
</dbReference>
<gene>
    <name evidence="4" type="ORF">A3K89_03130</name>
</gene>
<dbReference type="Proteomes" id="UP000077519">
    <property type="component" value="Unassembled WGS sequence"/>
</dbReference>
<evidence type="ECO:0000313" key="4">
    <source>
        <dbReference type="EMBL" id="OAK54394.1"/>
    </source>
</evidence>
<dbReference type="InterPro" id="IPR002525">
    <property type="entry name" value="Transp_IS110-like_N"/>
</dbReference>
<dbReference type="InterPro" id="IPR047650">
    <property type="entry name" value="Transpos_IS110"/>
</dbReference>
<dbReference type="AlphaFoldDB" id="A0A177YFR5"/>
<name>A0A177YFR5_9NOCA</name>
<protein>
    <submittedName>
        <fullName evidence="4">Uncharacterized protein</fullName>
    </submittedName>
</protein>
<sequence length="460" mass="49055">MTENPATAAGYRALLAWVRGAGVVARIGVEGTGSYGSALTAVLQEAGIEVVDVDRTDRQSRRFHGKSDSLDAYSAARLAAAGIARTVPKAHDGDVEAIRFLHNARRTAVKSRAEAITALKSAVVNAPEPIREQLRAVPKAHDGDVEAIRFLHNARRTAVKSRAEAITALKSAVVNAPEPIREQLRDLSTKALVEACAGLRPGVVEPGALAAAVKTALRSLARRIRMLDHEIAALEADLHPLVDDAAADLIARFGVGYEAAVKTALRSLARRIRMLDHEIAALEADLHPLVDDAAADLIARFGVGYETAAQLLITVGDNPDRISNEAAFASLCGVAPIPASSGKTTRHRLNRGGNRQANRALHIIVLARLKRDPRTRAYRDKRLAQGKSKRDIIRCLKPEPAPTATNDSPKAKANATSSAASNEPSPAKCSNYSHRKSAVDTHRSITGGDAAPRVPTARRP</sequence>
<feature type="compositionally biased region" description="Low complexity" evidence="1">
    <location>
        <begin position="411"/>
        <end position="428"/>
    </location>
</feature>
<dbReference type="GO" id="GO:0006313">
    <property type="term" value="P:DNA transposition"/>
    <property type="evidence" value="ECO:0007669"/>
    <property type="project" value="InterPro"/>
</dbReference>